<keyword evidence="2" id="KW-1185">Reference proteome</keyword>
<name>A0A4U6XJQ9_9PEZI</name>
<dbReference type="Proteomes" id="UP000310108">
    <property type="component" value="Unassembled WGS sequence"/>
</dbReference>
<dbReference type="AlphaFoldDB" id="A0A4U6XJQ9"/>
<reference evidence="1 2" key="1">
    <citation type="journal article" date="2019" name="PLoS ONE">
        <title>Comparative genome analysis indicates high evolutionary potential of pathogenicity genes in Colletotrichum tanaceti.</title>
        <authorList>
            <person name="Lelwala R.V."/>
            <person name="Korhonen P.K."/>
            <person name="Young N.D."/>
            <person name="Scott J.B."/>
            <person name="Ades P.A."/>
            <person name="Gasser R.B."/>
            <person name="Taylor P.W.J."/>
        </authorList>
    </citation>
    <scope>NUCLEOTIDE SEQUENCE [LARGE SCALE GENOMIC DNA]</scope>
    <source>
        <strain evidence="1">BRIP57314</strain>
    </source>
</reference>
<sequence>MSDFIDLFCELRLDNKFVLERPANESCNLTELLPAAKAEGLLQKYFGQKSWTPFRESVEAGICNL</sequence>
<gene>
    <name evidence="1" type="ORF">CTA1_182</name>
</gene>
<evidence type="ECO:0000313" key="2">
    <source>
        <dbReference type="Proteomes" id="UP000310108"/>
    </source>
</evidence>
<protein>
    <submittedName>
        <fullName evidence="1">Uncharacterized protein</fullName>
    </submittedName>
</protein>
<accession>A0A4U6XJQ9</accession>
<dbReference type="EMBL" id="PJEX01000087">
    <property type="protein sequence ID" value="TKW55759.1"/>
    <property type="molecule type" value="Genomic_DNA"/>
</dbReference>
<organism evidence="1 2">
    <name type="scientific">Colletotrichum tanaceti</name>
    <dbReference type="NCBI Taxonomy" id="1306861"/>
    <lineage>
        <taxon>Eukaryota</taxon>
        <taxon>Fungi</taxon>
        <taxon>Dikarya</taxon>
        <taxon>Ascomycota</taxon>
        <taxon>Pezizomycotina</taxon>
        <taxon>Sordariomycetes</taxon>
        <taxon>Hypocreomycetidae</taxon>
        <taxon>Glomerellales</taxon>
        <taxon>Glomerellaceae</taxon>
        <taxon>Colletotrichum</taxon>
        <taxon>Colletotrichum destructivum species complex</taxon>
    </lineage>
</organism>
<evidence type="ECO:0000313" key="1">
    <source>
        <dbReference type="EMBL" id="TKW55759.1"/>
    </source>
</evidence>
<proteinExistence type="predicted"/>
<comment type="caution">
    <text evidence="1">The sequence shown here is derived from an EMBL/GenBank/DDBJ whole genome shotgun (WGS) entry which is preliminary data.</text>
</comment>